<dbReference type="EMBL" id="JACGWJ010000010">
    <property type="protein sequence ID" value="KAL0392761.1"/>
    <property type="molecule type" value="Genomic_DNA"/>
</dbReference>
<feature type="domain" description="GAG-pre-integrase" evidence="1">
    <location>
        <begin position="207"/>
        <end position="267"/>
    </location>
</feature>
<evidence type="ECO:0000259" key="1">
    <source>
        <dbReference type="Pfam" id="PF13976"/>
    </source>
</evidence>
<dbReference type="Pfam" id="PF13976">
    <property type="entry name" value="gag_pre-integrs"/>
    <property type="match status" value="1"/>
</dbReference>
<dbReference type="AlphaFoldDB" id="A0AAW2SM27"/>
<gene>
    <name evidence="2" type="ORF">Sradi_2498900</name>
</gene>
<evidence type="ECO:0000313" key="2">
    <source>
        <dbReference type="EMBL" id="KAL0392761.1"/>
    </source>
</evidence>
<protein>
    <recommendedName>
        <fullName evidence="1">GAG-pre-integrase domain-containing protein</fullName>
    </recommendedName>
</protein>
<comment type="caution">
    <text evidence="2">The sequence shown here is derived from an EMBL/GenBank/DDBJ whole genome shotgun (WGS) entry which is preliminary data.</text>
</comment>
<proteinExistence type="predicted"/>
<accession>A0AAW2SM27</accession>
<organism evidence="2">
    <name type="scientific">Sesamum radiatum</name>
    <name type="common">Black benniseed</name>
    <dbReference type="NCBI Taxonomy" id="300843"/>
    <lineage>
        <taxon>Eukaryota</taxon>
        <taxon>Viridiplantae</taxon>
        <taxon>Streptophyta</taxon>
        <taxon>Embryophyta</taxon>
        <taxon>Tracheophyta</taxon>
        <taxon>Spermatophyta</taxon>
        <taxon>Magnoliopsida</taxon>
        <taxon>eudicotyledons</taxon>
        <taxon>Gunneridae</taxon>
        <taxon>Pentapetalae</taxon>
        <taxon>asterids</taxon>
        <taxon>lamiids</taxon>
        <taxon>Lamiales</taxon>
        <taxon>Pedaliaceae</taxon>
        <taxon>Sesamum</taxon>
    </lineage>
</organism>
<name>A0AAW2SM27_SESRA</name>
<sequence>MGLNDSYRVAKSNILCKNPLPSLSNAYSLLTSEEVTLRRHLIELVGFKVNNDGHRGKTQNKRFWCEHCKKPNHTKKNCFELVGYPTNWQSEKKGKSVAHATAAEIKENDLAQGQSHQQPIHPASLSQEQFDQLLSLLARKKQATTTVNFIGNLAKAKEKPGQWILGSGVSDHIISDATLLMEDTNLEKPIKDLTTKRVIGKGKLKGDLYYFESEDEAKIHVAKTNMRMEILHQRLGHIPNKRLRSIFRDTTLDDNRESRPCDACHKANNVKISSLSEIINPRMYLI</sequence>
<dbReference type="PANTHER" id="PTHR34222:SF33">
    <property type="entry name" value="RETROTRANSPOSON GAG DOMAIN-CONTAINING PROTEIN"/>
    <property type="match status" value="1"/>
</dbReference>
<reference evidence="2" key="2">
    <citation type="journal article" date="2024" name="Plant">
        <title>Genomic evolution and insights into agronomic trait innovations of Sesamum species.</title>
        <authorList>
            <person name="Miao H."/>
            <person name="Wang L."/>
            <person name="Qu L."/>
            <person name="Liu H."/>
            <person name="Sun Y."/>
            <person name="Le M."/>
            <person name="Wang Q."/>
            <person name="Wei S."/>
            <person name="Zheng Y."/>
            <person name="Lin W."/>
            <person name="Duan Y."/>
            <person name="Cao H."/>
            <person name="Xiong S."/>
            <person name="Wang X."/>
            <person name="Wei L."/>
            <person name="Li C."/>
            <person name="Ma Q."/>
            <person name="Ju M."/>
            <person name="Zhao R."/>
            <person name="Li G."/>
            <person name="Mu C."/>
            <person name="Tian Q."/>
            <person name="Mei H."/>
            <person name="Zhang T."/>
            <person name="Gao T."/>
            <person name="Zhang H."/>
        </authorList>
    </citation>
    <scope>NUCLEOTIDE SEQUENCE</scope>
    <source>
        <strain evidence="2">G02</strain>
    </source>
</reference>
<dbReference type="InterPro" id="IPR025724">
    <property type="entry name" value="GAG-pre-integrase_dom"/>
</dbReference>
<reference evidence="2" key="1">
    <citation type="submission" date="2020-06" db="EMBL/GenBank/DDBJ databases">
        <authorList>
            <person name="Li T."/>
            <person name="Hu X."/>
            <person name="Zhang T."/>
            <person name="Song X."/>
            <person name="Zhang H."/>
            <person name="Dai N."/>
            <person name="Sheng W."/>
            <person name="Hou X."/>
            <person name="Wei L."/>
        </authorList>
    </citation>
    <scope>NUCLEOTIDE SEQUENCE</scope>
    <source>
        <strain evidence="2">G02</strain>
        <tissue evidence="2">Leaf</tissue>
    </source>
</reference>
<dbReference type="PANTHER" id="PTHR34222">
    <property type="entry name" value="GAG_PRE-INTEGRS DOMAIN-CONTAINING PROTEIN"/>
    <property type="match status" value="1"/>
</dbReference>